<keyword evidence="3" id="KW-1185">Reference proteome</keyword>
<sequence>MATLQDSRGWIPEQAGENLQEWEHCRIPEAGSQSRQLKTLRTPGWALQRAQEGPGAGSVLQEQPGEAVPVSPVPQQGTRGVAELHEVTAKS</sequence>
<dbReference type="AlphaFoldDB" id="A0A3L8S4F8"/>
<feature type="region of interest" description="Disordered" evidence="1">
    <location>
        <begin position="50"/>
        <end position="79"/>
    </location>
</feature>
<evidence type="ECO:0000256" key="1">
    <source>
        <dbReference type="SAM" id="MobiDB-lite"/>
    </source>
</evidence>
<dbReference type="EMBL" id="QUSF01000066">
    <property type="protein sequence ID" value="RLV96876.1"/>
    <property type="molecule type" value="Genomic_DNA"/>
</dbReference>
<reference evidence="2 3" key="1">
    <citation type="journal article" date="2018" name="Proc. R. Soc. B">
        <title>A non-coding region near Follistatin controls head colour polymorphism in the Gouldian finch.</title>
        <authorList>
            <person name="Toomey M.B."/>
            <person name="Marques C.I."/>
            <person name="Andrade P."/>
            <person name="Araujo P.M."/>
            <person name="Sabatino S."/>
            <person name="Gazda M.A."/>
            <person name="Afonso S."/>
            <person name="Lopes R.J."/>
            <person name="Corbo J.C."/>
            <person name="Carneiro M."/>
        </authorList>
    </citation>
    <scope>NUCLEOTIDE SEQUENCE [LARGE SCALE GENOMIC DNA]</scope>
    <source>
        <strain evidence="2">Red01</strain>
        <tissue evidence="2">Muscle</tissue>
    </source>
</reference>
<gene>
    <name evidence="2" type="ORF">DV515_00012352</name>
</gene>
<name>A0A3L8S4F8_CHLGU</name>
<organism evidence="2 3">
    <name type="scientific">Chloebia gouldiae</name>
    <name type="common">Gouldian finch</name>
    <name type="synonym">Erythrura gouldiae</name>
    <dbReference type="NCBI Taxonomy" id="44316"/>
    <lineage>
        <taxon>Eukaryota</taxon>
        <taxon>Metazoa</taxon>
        <taxon>Chordata</taxon>
        <taxon>Craniata</taxon>
        <taxon>Vertebrata</taxon>
        <taxon>Euteleostomi</taxon>
        <taxon>Archelosauria</taxon>
        <taxon>Archosauria</taxon>
        <taxon>Dinosauria</taxon>
        <taxon>Saurischia</taxon>
        <taxon>Theropoda</taxon>
        <taxon>Coelurosauria</taxon>
        <taxon>Aves</taxon>
        <taxon>Neognathae</taxon>
        <taxon>Neoaves</taxon>
        <taxon>Telluraves</taxon>
        <taxon>Australaves</taxon>
        <taxon>Passeriformes</taxon>
        <taxon>Passeroidea</taxon>
        <taxon>Passeridae</taxon>
        <taxon>Chloebia</taxon>
    </lineage>
</organism>
<accession>A0A3L8S4F8</accession>
<comment type="caution">
    <text evidence="2">The sequence shown here is derived from an EMBL/GenBank/DDBJ whole genome shotgun (WGS) entry which is preliminary data.</text>
</comment>
<evidence type="ECO:0000313" key="3">
    <source>
        <dbReference type="Proteomes" id="UP000276834"/>
    </source>
</evidence>
<evidence type="ECO:0000313" key="2">
    <source>
        <dbReference type="EMBL" id="RLV96876.1"/>
    </source>
</evidence>
<proteinExistence type="predicted"/>
<protein>
    <submittedName>
        <fullName evidence="2">Uncharacterized protein</fullName>
    </submittedName>
</protein>
<dbReference type="Proteomes" id="UP000276834">
    <property type="component" value="Unassembled WGS sequence"/>
</dbReference>